<dbReference type="SMART" id="SM00448">
    <property type="entry name" value="REC"/>
    <property type="match status" value="1"/>
</dbReference>
<dbReference type="InterPro" id="IPR011006">
    <property type="entry name" value="CheY-like_superfamily"/>
</dbReference>
<gene>
    <name evidence="3" type="ORF">ABV298_26275</name>
</gene>
<dbReference type="PANTHER" id="PTHR44520">
    <property type="entry name" value="RESPONSE REGULATOR RCP1-RELATED"/>
    <property type="match status" value="1"/>
</dbReference>
<protein>
    <submittedName>
        <fullName evidence="3">Response regulator</fullName>
    </submittedName>
</protein>
<dbReference type="Gene3D" id="3.40.50.2300">
    <property type="match status" value="1"/>
</dbReference>
<reference evidence="3" key="1">
    <citation type="submission" date="2024-06" db="EMBL/GenBank/DDBJ databases">
        <title>Sequencing and assembly of the genome of Dyadobacter sp. strain 676, a symbiont of Cyamopsis tetragonoloba.</title>
        <authorList>
            <person name="Guro P."/>
            <person name="Sazanova A."/>
            <person name="Kuznetsova I."/>
            <person name="Belimov A."/>
            <person name="Safronova V."/>
        </authorList>
    </citation>
    <scope>NUCLEOTIDE SEQUENCE</scope>
    <source>
        <strain evidence="3">676</strain>
    </source>
</reference>
<feature type="modified residue" description="4-aspartylphosphate" evidence="1">
    <location>
        <position position="75"/>
    </location>
</feature>
<evidence type="ECO:0000313" key="3">
    <source>
        <dbReference type="EMBL" id="XCH23781.1"/>
    </source>
</evidence>
<accession>A0AAU8FGY0</accession>
<feature type="domain" description="Response regulatory" evidence="2">
    <location>
        <begin position="21"/>
        <end position="141"/>
    </location>
</feature>
<dbReference type="SUPFAM" id="SSF52172">
    <property type="entry name" value="CheY-like"/>
    <property type="match status" value="1"/>
</dbReference>
<dbReference type="Pfam" id="PF00072">
    <property type="entry name" value="Response_reg"/>
    <property type="match status" value="1"/>
</dbReference>
<dbReference type="PROSITE" id="PS50110">
    <property type="entry name" value="RESPONSE_REGULATORY"/>
    <property type="match status" value="1"/>
</dbReference>
<dbReference type="PANTHER" id="PTHR44520:SF2">
    <property type="entry name" value="RESPONSE REGULATOR RCP1"/>
    <property type="match status" value="1"/>
</dbReference>
<dbReference type="AlphaFoldDB" id="A0AAU8FGY0"/>
<keyword evidence="1" id="KW-0597">Phosphoprotein</keyword>
<name>A0AAU8FGY0_9BACT</name>
<dbReference type="EMBL" id="CP159289">
    <property type="protein sequence ID" value="XCH23781.1"/>
    <property type="molecule type" value="Genomic_DNA"/>
</dbReference>
<dbReference type="GO" id="GO:0000160">
    <property type="term" value="P:phosphorelay signal transduction system"/>
    <property type="evidence" value="ECO:0007669"/>
    <property type="project" value="InterPro"/>
</dbReference>
<organism evidence="3">
    <name type="scientific">Dyadobacter sp. 676</name>
    <dbReference type="NCBI Taxonomy" id="3088362"/>
    <lineage>
        <taxon>Bacteria</taxon>
        <taxon>Pseudomonadati</taxon>
        <taxon>Bacteroidota</taxon>
        <taxon>Cytophagia</taxon>
        <taxon>Cytophagales</taxon>
        <taxon>Spirosomataceae</taxon>
        <taxon>Dyadobacter</taxon>
    </lineage>
</organism>
<dbReference type="RefSeq" id="WP_353719105.1">
    <property type="nucleotide sequence ID" value="NZ_CP159289.1"/>
</dbReference>
<dbReference type="InterPro" id="IPR052893">
    <property type="entry name" value="TCS_response_regulator"/>
</dbReference>
<sequence>MNTAFSNDDTSAPGEQGSGQLIYLAEDDHDDIFLFERALKALKSGHSLNTFENGQQLFDALQKPGAKVPDIVFLDINMPVQTGLECLLNIRRHHSKVLPVFLFSTAQDRLTVEQARKLGATGYLSKPTSTEELGALLTSVLAIDWRSRSVNDFYVHLQLAST</sequence>
<proteinExistence type="predicted"/>
<evidence type="ECO:0000256" key="1">
    <source>
        <dbReference type="PROSITE-ProRule" id="PRU00169"/>
    </source>
</evidence>
<evidence type="ECO:0000259" key="2">
    <source>
        <dbReference type="PROSITE" id="PS50110"/>
    </source>
</evidence>
<dbReference type="InterPro" id="IPR001789">
    <property type="entry name" value="Sig_transdc_resp-reg_receiver"/>
</dbReference>